<evidence type="ECO:0000313" key="4">
    <source>
        <dbReference type="Proteomes" id="UP001187531"/>
    </source>
</evidence>
<evidence type="ECO:0000259" key="2">
    <source>
        <dbReference type="PROSITE" id="PS51468"/>
    </source>
</evidence>
<dbReference type="InterPro" id="IPR013694">
    <property type="entry name" value="VIT"/>
</dbReference>
<feature type="coiled-coil region" evidence="1">
    <location>
        <begin position="87"/>
        <end position="114"/>
    </location>
</feature>
<feature type="domain" description="VIT" evidence="2">
    <location>
        <begin position="18"/>
        <end position="146"/>
    </location>
</feature>
<comment type="caution">
    <text evidence="3">The sequence shown here is derived from an EMBL/GenBank/DDBJ whole genome shotgun (WGS) entry which is preliminary data.</text>
</comment>
<gene>
    <name evidence="3" type="ORF">QYM36_003258</name>
</gene>
<dbReference type="InterPro" id="IPR036465">
    <property type="entry name" value="vWFA_dom_sf"/>
</dbReference>
<reference evidence="3" key="1">
    <citation type="submission" date="2023-07" db="EMBL/GenBank/DDBJ databases">
        <title>Chromosome-level genome assembly of Artemia franciscana.</title>
        <authorList>
            <person name="Jo E."/>
        </authorList>
    </citation>
    <scope>NUCLEOTIDE SEQUENCE</scope>
    <source>
        <tissue evidence="3">Whole body</tissue>
    </source>
</reference>
<dbReference type="PROSITE" id="PS51468">
    <property type="entry name" value="VIT"/>
    <property type="match status" value="1"/>
</dbReference>
<dbReference type="PANTHER" id="PTHR45737">
    <property type="entry name" value="VON WILLEBRAND FACTOR A DOMAIN-CONTAINING PROTEIN 5A"/>
    <property type="match status" value="1"/>
</dbReference>
<dbReference type="AlphaFoldDB" id="A0AA88I2Z1"/>
<proteinExistence type="predicted"/>
<evidence type="ECO:0000256" key="1">
    <source>
        <dbReference type="SAM" id="Coils"/>
    </source>
</evidence>
<dbReference type="EMBL" id="JAVRJZ010000005">
    <property type="protein sequence ID" value="KAK2722995.1"/>
    <property type="molecule type" value="Genomic_DNA"/>
</dbReference>
<organism evidence="3 4">
    <name type="scientific">Artemia franciscana</name>
    <name type="common">Brine shrimp</name>
    <name type="synonym">Artemia sanfranciscana</name>
    <dbReference type="NCBI Taxonomy" id="6661"/>
    <lineage>
        <taxon>Eukaryota</taxon>
        <taxon>Metazoa</taxon>
        <taxon>Ecdysozoa</taxon>
        <taxon>Arthropoda</taxon>
        <taxon>Crustacea</taxon>
        <taxon>Branchiopoda</taxon>
        <taxon>Anostraca</taxon>
        <taxon>Artemiidae</taxon>
        <taxon>Artemia</taxon>
    </lineage>
</organism>
<keyword evidence="1" id="KW-0175">Coiled coil</keyword>
<evidence type="ECO:0000313" key="3">
    <source>
        <dbReference type="EMBL" id="KAK2722995.1"/>
    </source>
</evidence>
<dbReference type="GO" id="GO:0032991">
    <property type="term" value="C:protein-containing complex"/>
    <property type="evidence" value="ECO:0007669"/>
    <property type="project" value="UniProtKB-ARBA"/>
</dbReference>
<dbReference type="Proteomes" id="UP001187531">
    <property type="component" value="Unassembled WGS sequence"/>
</dbReference>
<accession>A0AA88I2Z1</accession>
<dbReference type="SUPFAM" id="SSF53300">
    <property type="entry name" value="vWA-like"/>
    <property type="match status" value="1"/>
</dbReference>
<keyword evidence="4" id="KW-1185">Reference proteome</keyword>
<sequence length="285" mass="31698">MQIMAMATTKRVQVDGAPLGLLATKNENEYPVPLTGVKVHVKIVDVLAEVEVVQTYKNLEMQPIEAIYKFPVDEGSAVYYFSASFENREILGIVKEIEEAKKNYEEALESKQSAFLLEEKLPDVFKARIGNIPPNGAVDITIKYSFELPVVEDGLIRFSLPTTIAPRYIPRQDTSDIATDLASIQYRLDAGYGLLFTADITMMSKIIEIRSPSHNLHTNLEKSEDGTYAAMITLVPSIDVKTQKTELVFLIDRSGSMQGESISQAKEALLVSYSSKVKTNLQLLV</sequence>
<name>A0AA88I2Z1_ARTSF</name>
<dbReference type="SMART" id="SM00609">
    <property type="entry name" value="VIT"/>
    <property type="match status" value="1"/>
</dbReference>
<dbReference type="PANTHER" id="PTHR45737:SF6">
    <property type="entry name" value="VON WILLEBRAND FACTOR A DOMAIN-CONTAINING PROTEIN 5A"/>
    <property type="match status" value="1"/>
</dbReference>
<dbReference type="Pfam" id="PF08487">
    <property type="entry name" value="VIT"/>
    <property type="match status" value="1"/>
</dbReference>
<dbReference type="Gene3D" id="3.40.50.410">
    <property type="entry name" value="von Willebrand factor, type A domain"/>
    <property type="match status" value="1"/>
</dbReference>
<protein>
    <recommendedName>
        <fullName evidence="2">VIT domain-containing protein</fullName>
    </recommendedName>
</protein>